<organism evidence="1 2">
    <name type="scientific">Kytococcus schroeteri</name>
    <dbReference type="NCBI Taxonomy" id="138300"/>
    <lineage>
        <taxon>Bacteria</taxon>
        <taxon>Bacillati</taxon>
        <taxon>Actinomycetota</taxon>
        <taxon>Actinomycetes</taxon>
        <taxon>Micrococcales</taxon>
        <taxon>Kytococcaceae</taxon>
        <taxon>Kytococcus</taxon>
    </lineage>
</organism>
<evidence type="ECO:0000313" key="2">
    <source>
        <dbReference type="Proteomes" id="UP000234206"/>
    </source>
</evidence>
<gene>
    <name evidence="1" type="ORF">CYJ76_02315</name>
</gene>
<dbReference type="EMBL" id="PKIZ01000003">
    <property type="protein sequence ID" value="PKZ42414.1"/>
    <property type="molecule type" value="Genomic_DNA"/>
</dbReference>
<keyword evidence="2" id="KW-1185">Reference proteome</keyword>
<evidence type="ECO:0000313" key="1">
    <source>
        <dbReference type="EMBL" id="PKZ42414.1"/>
    </source>
</evidence>
<proteinExistence type="predicted"/>
<sequence>MSAMDAVQHVDAVTRRVEPLGEGWVLSLSRVVPGVPRTVWPHWQQAVASTGARADELLDPEGWRGSLEVDGVTSWVAADLARDGGQTVLTVQHALPAGVVDGPQQDVAAALVARGLVWDRLLWGLGRAVEAERGELEDVPAREDEAADAASELWRVAARQAGIHPR</sequence>
<dbReference type="AlphaFoldDB" id="A0A2I1PCT4"/>
<reference evidence="1 2" key="1">
    <citation type="submission" date="2017-12" db="EMBL/GenBank/DDBJ databases">
        <title>Phylogenetic diversity of female urinary microbiome.</title>
        <authorList>
            <person name="Thomas-White K."/>
            <person name="Wolfe A.J."/>
        </authorList>
    </citation>
    <scope>NUCLEOTIDE SEQUENCE [LARGE SCALE GENOMIC DNA]</scope>
    <source>
        <strain evidence="1 2">UMB1298</strain>
    </source>
</reference>
<dbReference type="Proteomes" id="UP000234206">
    <property type="component" value="Unassembled WGS sequence"/>
</dbReference>
<comment type="caution">
    <text evidence="1">The sequence shown here is derived from an EMBL/GenBank/DDBJ whole genome shotgun (WGS) entry which is preliminary data.</text>
</comment>
<accession>A0A2I1PCT4</accession>
<name>A0A2I1PCT4_9MICO</name>
<protein>
    <submittedName>
        <fullName evidence="1">Uncharacterized protein</fullName>
    </submittedName>
</protein>